<comment type="caution">
    <text evidence="2">The sequence shown here is derived from an EMBL/GenBank/DDBJ whole genome shotgun (WGS) entry which is preliminary data.</text>
</comment>
<evidence type="ECO:0000256" key="1">
    <source>
        <dbReference type="SAM" id="Phobius"/>
    </source>
</evidence>
<sequence>MNAVYLAVFIAGAVLLAVRDPAAFLPALLGGAKNALALCATLACSYAVWMGFLKIAEDAGVLRGAAKLARPLLGRLLRTKDEEALEPVAVNLAANFLGMGGAATGAGVSAMNLLGRQKNAEYARAMFFVLNCSGLQLFSTTVLSLRAGCGSANPADTVLPIFLSSLAAAAAGALLVFIIYGRKRR</sequence>
<keyword evidence="1" id="KW-0472">Membrane</keyword>
<feature type="transmembrane region" description="Helical" evidence="1">
    <location>
        <begin position="157"/>
        <end position="180"/>
    </location>
</feature>
<feature type="transmembrane region" description="Helical" evidence="1">
    <location>
        <begin position="35"/>
        <end position="53"/>
    </location>
</feature>
<evidence type="ECO:0008006" key="4">
    <source>
        <dbReference type="Google" id="ProtNLM"/>
    </source>
</evidence>
<protein>
    <recommendedName>
        <fullName evidence="4">Spore maturation protein A</fullName>
    </recommendedName>
</protein>
<keyword evidence="1" id="KW-1133">Transmembrane helix</keyword>
<organism evidence="2 3">
    <name type="scientific">Candidatus Borkfalkia avicola</name>
    <dbReference type="NCBI Taxonomy" id="2838503"/>
    <lineage>
        <taxon>Bacteria</taxon>
        <taxon>Bacillati</taxon>
        <taxon>Bacillota</taxon>
        <taxon>Clostridia</taxon>
        <taxon>Christensenellales</taxon>
        <taxon>Christensenellaceae</taxon>
        <taxon>Candidatus Borkfalkia</taxon>
    </lineage>
</organism>
<dbReference type="AlphaFoldDB" id="A0A9D2D5A6"/>
<gene>
    <name evidence="2" type="ORF">H9726_00225</name>
</gene>
<proteinExistence type="predicted"/>
<name>A0A9D2D5A6_9FIRM</name>
<evidence type="ECO:0000313" key="2">
    <source>
        <dbReference type="EMBL" id="HIZ08887.1"/>
    </source>
</evidence>
<dbReference type="EMBL" id="DXCF01000002">
    <property type="protein sequence ID" value="HIZ08887.1"/>
    <property type="molecule type" value="Genomic_DNA"/>
</dbReference>
<keyword evidence="1" id="KW-0812">Transmembrane</keyword>
<feature type="transmembrane region" description="Helical" evidence="1">
    <location>
        <begin position="125"/>
        <end position="145"/>
    </location>
</feature>
<reference evidence="2" key="1">
    <citation type="journal article" date="2021" name="PeerJ">
        <title>Extensive microbial diversity within the chicken gut microbiome revealed by metagenomics and culture.</title>
        <authorList>
            <person name="Gilroy R."/>
            <person name="Ravi A."/>
            <person name="Getino M."/>
            <person name="Pursley I."/>
            <person name="Horton D.L."/>
            <person name="Alikhan N.F."/>
            <person name="Baker D."/>
            <person name="Gharbi K."/>
            <person name="Hall N."/>
            <person name="Watson M."/>
            <person name="Adriaenssens E.M."/>
            <person name="Foster-Nyarko E."/>
            <person name="Jarju S."/>
            <person name="Secka A."/>
            <person name="Antonio M."/>
            <person name="Oren A."/>
            <person name="Chaudhuri R.R."/>
            <person name="La Ragione R."/>
            <person name="Hildebrand F."/>
            <person name="Pallen M.J."/>
        </authorList>
    </citation>
    <scope>NUCLEOTIDE SEQUENCE</scope>
    <source>
        <strain evidence="2">CHK192-19661</strain>
    </source>
</reference>
<evidence type="ECO:0000313" key="3">
    <source>
        <dbReference type="Proteomes" id="UP000824025"/>
    </source>
</evidence>
<reference evidence="2" key="2">
    <citation type="submission" date="2021-04" db="EMBL/GenBank/DDBJ databases">
        <authorList>
            <person name="Gilroy R."/>
        </authorList>
    </citation>
    <scope>NUCLEOTIDE SEQUENCE</scope>
    <source>
        <strain evidence="2">CHK192-19661</strain>
    </source>
</reference>
<dbReference type="Proteomes" id="UP000824025">
    <property type="component" value="Unassembled WGS sequence"/>
</dbReference>
<accession>A0A9D2D5A6</accession>